<dbReference type="PATRIC" id="fig|1590.192.peg.826"/>
<dbReference type="AlphaFoldDB" id="A0A1E3KPZ9"/>
<comment type="caution">
    <text evidence="1">The sequence shown here is derived from an EMBL/GenBank/DDBJ whole genome shotgun (WGS) entry which is preliminary data.</text>
</comment>
<gene>
    <name evidence="1" type="ORF">LPJSA22_00892</name>
</gene>
<evidence type="ECO:0000313" key="2">
    <source>
        <dbReference type="Proteomes" id="UP000094892"/>
    </source>
</evidence>
<protein>
    <recommendedName>
        <fullName evidence="3">Apea-like HEPN domain-containing protein</fullName>
    </recommendedName>
</protein>
<evidence type="ECO:0000313" key="1">
    <source>
        <dbReference type="EMBL" id="ODO60943.1"/>
    </source>
</evidence>
<evidence type="ECO:0008006" key="3">
    <source>
        <dbReference type="Google" id="ProtNLM"/>
    </source>
</evidence>
<proteinExistence type="predicted"/>
<name>A0A1E3KPZ9_LACPN</name>
<dbReference type="EMBL" id="MCOL01000001">
    <property type="protein sequence ID" value="ODO60943.1"/>
    <property type="molecule type" value="Genomic_DNA"/>
</dbReference>
<reference evidence="1 2" key="1">
    <citation type="submission" date="2016-08" db="EMBL/GenBank/DDBJ databases">
        <title>Genome sequencing of Lactobacillus plantarum JSA22, isolated from fermented soybean paste.</title>
        <authorList>
            <person name="Choi H.S."/>
        </authorList>
    </citation>
    <scope>NUCLEOTIDE SEQUENCE [LARGE SCALE GENOMIC DNA]</scope>
    <source>
        <strain evidence="1 2">JSA22</strain>
    </source>
</reference>
<sequence>MVKNGIDNPPKTIFQTEMNDYSKDLEKVLFKINDSKYKNLSISLLDRWRKNLNLENEDLESNLYRDEALLGLFQILELLSNSREDELKKIAESKIKSSLKEYASLMLTRNDELDNYVNDNYKIVSTALGAKSPNFSTKIKYLLSKNGIDSENDMYFVESVIKLRNAIAHGRFLFQPIFRWPLTPFFNISQNVSEFDVLRSLVKRLIGNFFEISTWNSDYTEVSKALLKPPIKTIQKFMKEPETFKQVTFDTLESSIGNETGITWANIYLSYIENPKKLNLDDLANSLKRYFFNLKKTEDNIDDIFVTSVIFMECSNDEVVAECYRKIEWLLNNTHFHDSSLINIMPELDFHHIQYPRYKKFIEMRRNIDGEF</sequence>
<accession>A0A1E3KPZ9</accession>
<organism evidence="1 2">
    <name type="scientific">Lactiplantibacillus plantarum</name>
    <name type="common">Lactobacillus plantarum</name>
    <dbReference type="NCBI Taxonomy" id="1590"/>
    <lineage>
        <taxon>Bacteria</taxon>
        <taxon>Bacillati</taxon>
        <taxon>Bacillota</taxon>
        <taxon>Bacilli</taxon>
        <taxon>Lactobacillales</taxon>
        <taxon>Lactobacillaceae</taxon>
        <taxon>Lactiplantibacillus</taxon>
    </lineage>
</organism>
<dbReference type="Proteomes" id="UP000094892">
    <property type="component" value="Unassembled WGS sequence"/>
</dbReference>